<keyword evidence="2" id="KW-1185">Reference proteome</keyword>
<reference evidence="1 2" key="1">
    <citation type="submission" date="2013-05" db="EMBL/GenBank/DDBJ databases">
        <title>Genome assembly of Chondromyces apiculatus DSM 436.</title>
        <authorList>
            <person name="Sharma G."/>
            <person name="Khatri I."/>
            <person name="Kaur C."/>
            <person name="Mayilraj S."/>
            <person name="Subramanian S."/>
        </authorList>
    </citation>
    <scope>NUCLEOTIDE SEQUENCE [LARGE SCALE GENOMIC DNA]</scope>
    <source>
        <strain evidence="1 2">DSM 436</strain>
    </source>
</reference>
<evidence type="ECO:0000313" key="2">
    <source>
        <dbReference type="Proteomes" id="UP000019678"/>
    </source>
</evidence>
<gene>
    <name evidence="1" type="ORF">CAP_5673</name>
</gene>
<comment type="caution">
    <text evidence="1">The sequence shown here is derived from an EMBL/GenBank/DDBJ whole genome shotgun (WGS) entry which is preliminary data.</text>
</comment>
<dbReference type="EMBL" id="ASRX01000048">
    <property type="protein sequence ID" value="EYF03341.1"/>
    <property type="molecule type" value="Genomic_DNA"/>
</dbReference>
<dbReference type="STRING" id="1192034.CAP_5673"/>
<proteinExistence type="predicted"/>
<accession>A0A017T435</accession>
<sequence>MQDRWRSGLLVLILVGLGTVDFAVHARLASAKHPVARGAIDGVLRTLPEHRAEVEPRRALAMT</sequence>
<dbReference type="AlphaFoldDB" id="A0A017T435"/>
<evidence type="ECO:0000313" key="1">
    <source>
        <dbReference type="EMBL" id="EYF03341.1"/>
    </source>
</evidence>
<dbReference type="Proteomes" id="UP000019678">
    <property type="component" value="Unassembled WGS sequence"/>
</dbReference>
<organism evidence="1 2">
    <name type="scientific">Chondromyces apiculatus DSM 436</name>
    <dbReference type="NCBI Taxonomy" id="1192034"/>
    <lineage>
        <taxon>Bacteria</taxon>
        <taxon>Pseudomonadati</taxon>
        <taxon>Myxococcota</taxon>
        <taxon>Polyangia</taxon>
        <taxon>Polyangiales</taxon>
        <taxon>Polyangiaceae</taxon>
        <taxon>Chondromyces</taxon>
    </lineage>
</organism>
<protein>
    <submittedName>
        <fullName evidence="1">Uncharacterized protein</fullName>
    </submittedName>
</protein>
<name>A0A017T435_9BACT</name>